<dbReference type="InterPro" id="IPR029028">
    <property type="entry name" value="Alpha/beta_knot_MTases"/>
</dbReference>
<dbReference type="Pfam" id="PF00588">
    <property type="entry name" value="SpoU_methylase"/>
    <property type="match status" value="1"/>
</dbReference>
<evidence type="ECO:0000259" key="3">
    <source>
        <dbReference type="Pfam" id="PF00588"/>
    </source>
</evidence>
<accession>A0ABQ6N677</accession>
<evidence type="ECO:0000313" key="4">
    <source>
        <dbReference type="EMBL" id="GMI40762.1"/>
    </source>
</evidence>
<keyword evidence="2" id="KW-0808">Transferase</keyword>
<dbReference type="Proteomes" id="UP001165060">
    <property type="component" value="Unassembled WGS sequence"/>
</dbReference>
<proteinExistence type="predicted"/>
<keyword evidence="5" id="KW-1185">Reference proteome</keyword>
<feature type="domain" description="tRNA/rRNA methyltransferase SpoU type" evidence="3">
    <location>
        <begin position="127"/>
        <end position="282"/>
    </location>
</feature>
<keyword evidence="1" id="KW-0489">Methyltransferase</keyword>
<name>A0ABQ6N677_9STRA</name>
<evidence type="ECO:0000256" key="1">
    <source>
        <dbReference type="ARBA" id="ARBA00022603"/>
    </source>
</evidence>
<evidence type="ECO:0000256" key="2">
    <source>
        <dbReference type="ARBA" id="ARBA00022679"/>
    </source>
</evidence>
<dbReference type="EMBL" id="BRYB01002178">
    <property type="protein sequence ID" value="GMI40762.1"/>
    <property type="molecule type" value="Genomic_DNA"/>
</dbReference>
<comment type="caution">
    <text evidence="4">The sequence shown here is derived from an EMBL/GenBank/DDBJ whole genome shotgun (WGS) entry which is preliminary data.</text>
</comment>
<dbReference type="Gene3D" id="3.40.1280.10">
    <property type="match status" value="1"/>
</dbReference>
<sequence length="295" mass="31600">MPLSPHDAGRLDEQGRYYVMLETVQSLISSLPDGGLIQRVLFSSDHLSDDIKSALPLALSVPLPFRSWKGAVLNAKGTLDDALNGDARVVALEGTRGKELLDAKATLLGATHVMIVRLRRPFTRAPILVLMGLRYRGNVGTIVRSAVQANRFEKIVIVDPAEGGEVVPGEKLVKGRIAPIDIDYYSLQNAPLIEIVRAGSAQEWLAGADPDRKIVAAALKEDAVSAYSKEGREAWTSDCYVLVGAETEGLPDAITEHPNVCNMEIPSLSASINVGCAFSVLLTCMILAQAGTSDV</sequence>
<protein>
    <recommendedName>
        <fullName evidence="3">tRNA/rRNA methyltransferase SpoU type domain-containing protein</fullName>
    </recommendedName>
</protein>
<dbReference type="SUPFAM" id="SSF75217">
    <property type="entry name" value="alpha/beta knot"/>
    <property type="match status" value="1"/>
</dbReference>
<dbReference type="InterPro" id="IPR001537">
    <property type="entry name" value="SpoU_MeTrfase"/>
</dbReference>
<dbReference type="InterPro" id="IPR029026">
    <property type="entry name" value="tRNA_m1G_MTases_N"/>
</dbReference>
<gene>
    <name evidence="4" type="ORF">TeGR_g8834</name>
</gene>
<organism evidence="4 5">
    <name type="scientific">Tetraparma gracilis</name>
    <dbReference type="NCBI Taxonomy" id="2962635"/>
    <lineage>
        <taxon>Eukaryota</taxon>
        <taxon>Sar</taxon>
        <taxon>Stramenopiles</taxon>
        <taxon>Ochrophyta</taxon>
        <taxon>Bolidophyceae</taxon>
        <taxon>Parmales</taxon>
        <taxon>Triparmaceae</taxon>
        <taxon>Tetraparma</taxon>
    </lineage>
</organism>
<evidence type="ECO:0000313" key="5">
    <source>
        <dbReference type="Proteomes" id="UP001165060"/>
    </source>
</evidence>
<reference evidence="4 5" key="1">
    <citation type="journal article" date="2023" name="Commun. Biol.">
        <title>Genome analysis of Parmales, the sister group of diatoms, reveals the evolutionary specialization of diatoms from phago-mixotrophs to photoautotrophs.</title>
        <authorList>
            <person name="Ban H."/>
            <person name="Sato S."/>
            <person name="Yoshikawa S."/>
            <person name="Yamada K."/>
            <person name="Nakamura Y."/>
            <person name="Ichinomiya M."/>
            <person name="Sato N."/>
            <person name="Blanc-Mathieu R."/>
            <person name="Endo H."/>
            <person name="Kuwata A."/>
            <person name="Ogata H."/>
        </authorList>
    </citation>
    <scope>NUCLEOTIDE SEQUENCE [LARGE SCALE GENOMIC DNA]</scope>
</reference>